<accession>A0A6G0ZLM6</accession>
<name>A0A6G0ZLM6_APHCR</name>
<protein>
    <submittedName>
        <fullName evidence="1">Triple functional domain protein-like isoform X4</fullName>
    </submittedName>
</protein>
<dbReference type="AlphaFoldDB" id="A0A6G0ZLM6"/>
<evidence type="ECO:0000313" key="2">
    <source>
        <dbReference type="Proteomes" id="UP000478052"/>
    </source>
</evidence>
<reference evidence="1 2" key="1">
    <citation type="submission" date="2019-08" db="EMBL/GenBank/DDBJ databases">
        <title>Whole genome of Aphis craccivora.</title>
        <authorList>
            <person name="Voronova N.V."/>
            <person name="Shulinski R.S."/>
            <person name="Bandarenka Y.V."/>
            <person name="Zhorov D.G."/>
            <person name="Warner D."/>
        </authorList>
    </citation>
    <scope>NUCLEOTIDE SEQUENCE [LARGE SCALE GENOMIC DNA]</scope>
    <source>
        <strain evidence="1">180601</strain>
        <tissue evidence="1">Whole Body</tissue>
    </source>
</reference>
<dbReference type="EMBL" id="VUJU01000193">
    <property type="protein sequence ID" value="KAF0772309.1"/>
    <property type="molecule type" value="Genomic_DNA"/>
</dbReference>
<dbReference type="Proteomes" id="UP000478052">
    <property type="component" value="Unassembled WGS sequence"/>
</dbReference>
<gene>
    <name evidence="1" type="ORF">FWK35_00001420</name>
</gene>
<organism evidence="1 2">
    <name type="scientific">Aphis craccivora</name>
    <name type="common">Cowpea aphid</name>
    <dbReference type="NCBI Taxonomy" id="307492"/>
    <lineage>
        <taxon>Eukaryota</taxon>
        <taxon>Metazoa</taxon>
        <taxon>Ecdysozoa</taxon>
        <taxon>Arthropoda</taxon>
        <taxon>Hexapoda</taxon>
        <taxon>Insecta</taxon>
        <taxon>Pterygota</taxon>
        <taxon>Neoptera</taxon>
        <taxon>Paraneoptera</taxon>
        <taxon>Hemiptera</taxon>
        <taxon>Sternorrhyncha</taxon>
        <taxon>Aphidomorpha</taxon>
        <taxon>Aphidoidea</taxon>
        <taxon>Aphididae</taxon>
        <taxon>Aphidini</taxon>
        <taxon>Aphis</taxon>
        <taxon>Aphis</taxon>
    </lineage>
</organism>
<evidence type="ECO:0000313" key="1">
    <source>
        <dbReference type="EMBL" id="KAF0772309.1"/>
    </source>
</evidence>
<sequence length="148" mass="17097">MRKTTSGECADNTAAAVAASLACNNSPVTKRLIDSPIPHHIYTDRRAPILFFKTYTKFDYKEIYSVFICLSSPMKAKEKPRFSQNRFSHYIILYIVTKCIKKFFFSINVDKIFSFGIKYKSIGTHFLVHRLSHMGLVECVFTRKLMHA</sequence>
<proteinExistence type="predicted"/>
<dbReference type="PROSITE" id="PS51257">
    <property type="entry name" value="PROKAR_LIPOPROTEIN"/>
    <property type="match status" value="1"/>
</dbReference>
<comment type="caution">
    <text evidence="1">The sequence shown here is derived from an EMBL/GenBank/DDBJ whole genome shotgun (WGS) entry which is preliminary data.</text>
</comment>
<keyword evidence="2" id="KW-1185">Reference proteome</keyword>